<evidence type="ECO:0000256" key="1">
    <source>
        <dbReference type="ARBA" id="ARBA00004370"/>
    </source>
</evidence>
<keyword evidence="4 7" id="KW-1133">Transmembrane helix</keyword>
<dbReference type="STRING" id="283909.R7T5J1"/>
<accession>R7T5J1</accession>
<evidence type="ECO:0000256" key="7">
    <source>
        <dbReference type="SAM" id="Phobius"/>
    </source>
</evidence>
<dbReference type="EnsemblMetazoa" id="CapteT166461">
    <property type="protein sequence ID" value="CapteP166461"/>
    <property type="gene ID" value="CapteG166461"/>
</dbReference>
<dbReference type="Pfam" id="PF03669">
    <property type="entry name" value="ASTER"/>
    <property type="match status" value="1"/>
</dbReference>
<evidence type="ECO:0000256" key="6">
    <source>
        <dbReference type="SAM" id="MobiDB-lite"/>
    </source>
</evidence>
<dbReference type="EMBL" id="AMQN01003456">
    <property type="status" value="NOT_ANNOTATED_CDS"/>
    <property type="molecule type" value="Genomic_DNA"/>
</dbReference>
<dbReference type="PANTHER" id="PTHR13193:SF0">
    <property type="entry name" value="PAT COMPLEX SUBUNIT ASTERIX"/>
    <property type="match status" value="1"/>
</dbReference>
<keyword evidence="5 7" id="KW-0472">Membrane</keyword>
<dbReference type="OrthoDB" id="284718at2759"/>
<evidence type="ECO:0000256" key="5">
    <source>
        <dbReference type="ARBA" id="ARBA00023136"/>
    </source>
</evidence>
<dbReference type="GO" id="GO:0044183">
    <property type="term" value="F:protein folding chaperone"/>
    <property type="evidence" value="ECO:0007669"/>
    <property type="project" value="InterPro"/>
</dbReference>
<protein>
    <submittedName>
        <fullName evidence="8 9">Uncharacterized protein</fullName>
    </submittedName>
</protein>
<evidence type="ECO:0000313" key="9">
    <source>
        <dbReference type="EnsemblMetazoa" id="CapteP166461"/>
    </source>
</evidence>
<reference evidence="9" key="3">
    <citation type="submission" date="2015-06" db="UniProtKB">
        <authorList>
            <consortium name="EnsemblMetazoa"/>
        </authorList>
    </citation>
    <scope>IDENTIFICATION</scope>
</reference>
<dbReference type="AlphaFoldDB" id="R7T5J1"/>
<feature type="transmembrane region" description="Helical" evidence="7">
    <location>
        <begin position="80"/>
        <end position="97"/>
    </location>
</feature>
<evidence type="ECO:0000313" key="10">
    <source>
        <dbReference type="Proteomes" id="UP000014760"/>
    </source>
</evidence>
<keyword evidence="10" id="KW-1185">Reference proteome</keyword>
<evidence type="ECO:0000313" key="8">
    <source>
        <dbReference type="EMBL" id="ELT88306.1"/>
    </source>
</evidence>
<dbReference type="EMBL" id="KB311873">
    <property type="protein sequence ID" value="ELT88306.1"/>
    <property type="molecule type" value="Genomic_DNA"/>
</dbReference>
<keyword evidence="3 7" id="KW-0812">Transmembrane</keyword>
<reference evidence="10" key="1">
    <citation type="submission" date="2012-12" db="EMBL/GenBank/DDBJ databases">
        <authorList>
            <person name="Hellsten U."/>
            <person name="Grimwood J."/>
            <person name="Chapman J.A."/>
            <person name="Shapiro H."/>
            <person name="Aerts A."/>
            <person name="Otillar R.P."/>
            <person name="Terry A.Y."/>
            <person name="Boore J.L."/>
            <person name="Simakov O."/>
            <person name="Marletaz F."/>
            <person name="Cho S.-J."/>
            <person name="Edsinger-Gonzales E."/>
            <person name="Havlak P."/>
            <person name="Kuo D.-H."/>
            <person name="Larsson T."/>
            <person name="Lv J."/>
            <person name="Arendt D."/>
            <person name="Savage R."/>
            <person name="Osoegawa K."/>
            <person name="de Jong P."/>
            <person name="Lindberg D.R."/>
            <person name="Seaver E.C."/>
            <person name="Weisblat D.A."/>
            <person name="Putnam N.H."/>
            <person name="Grigoriev I.V."/>
            <person name="Rokhsar D.S."/>
        </authorList>
    </citation>
    <scope>NUCLEOTIDE SEQUENCE</scope>
    <source>
        <strain evidence="10">I ESC-2004</strain>
    </source>
</reference>
<proteinExistence type="inferred from homology"/>
<dbReference type="InterPro" id="IPR005351">
    <property type="entry name" value="ASTER"/>
</dbReference>
<organism evidence="8">
    <name type="scientific">Capitella teleta</name>
    <name type="common">Polychaete worm</name>
    <dbReference type="NCBI Taxonomy" id="283909"/>
    <lineage>
        <taxon>Eukaryota</taxon>
        <taxon>Metazoa</taxon>
        <taxon>Spiralia</taxon>
        <taxon>Lophotrochozoa</taxon>
        <taxon>Annelida</taxon>
        <taxon>Polychaeta</taxon>
        <taxon>Sedentaria</taxon>
        <taxon>Scolecida</taxon>
        <taxon>Capitellidae</taxon>
        <taxon>Capitella</taxon>
    </lineage>
</organism>
<reference evidence="8 10" key="2">
    <citation type="journal article" date="2013" name="Nature">
        <title>Insights into bilaterian evolution from three spiralian genomes.</title>
        <authorList>
            <person name="Simakov O."/>
            <person name="Marletaz F."/>
            <person name="Cho S.J."/>
            <person name="Edsinger-Gonzales E."/>
            <person name="Havlak P."/>
            <person name="Hellsten U."/>
            <person name="Kuo D.H."/>
            <person name="Larsson T."/>
            <person name="Lv J."/>
            <person name="Arendt D."/>
            <person name="Savage R."/>
            <person name="Osoegawa K."/>
            <person name="de Jong P."/>
            <person name="Grimwood J."/>
            <person name="Chapman J.A."/>
            <person name="Shapiro H."/>
            <person name="Aerts A."/>
            <person name="Otillar R.P."/>
            <person name="Terry A.Y."/>
            <person name="Boore J.L."/>
            <person name="Grigoriev I.V."/>
            <person name="Lindberg D.R."/>
            <person name="Seaver E.C."/>
            <person name="Weisblat D.A."/>
            <person name="Putnam N.H."/>
            <person name="Rokhsar D.S."/>
        </authorList>
    </citation>
    <scope>NUCLEOTIDE SEQUENCE</scope>
    <source>
        <strain evidence="8 10">I ESC-2004</strain>
    </source>
</reference>
<dbReference type="OMA" id="MFGLMMK"/>
<dbReference type="GO" id="GO:0005789">
    <property type="term" value="C:endoplasmic reticulum membrane"/>
    <property type="evidence" value="ECO:0007669"/>
    <property type="project" value="InterPro"/>
</dbReference>
<dbReference type="Proteomes" id="UP000014760">
    <property type="component" value="Unassembled WGS sequence"/>
</dbReference>
<comment type="similarity">
    <text evidence="2">Belongs to the Asterix family.</text>
</comment>
<comment type="subcellular location">
    <subcellularLocation>
        <location evidence="1">Membrane</location>
    </subcellularLocation>
</comment>
<dbReference type="PANTHER" id="PTHR13193">
    <property type="entry name" value="CGI-140"/>
    <property type="match status" value="1"/>
</dbReference>
<evidence type="ECO:0000256" key="2">
    <source>
        <dbReference type="ARBA" id="ARBA00009066"/>
    </source>
</evidence>
<dbReference type="FunCoup" id="R7T5J1">
    <property type="interactions" value="890"/>
</dbReference>
<feature type="region of interest" description="Disordered" evidence="6">
    <location>
        <begin position="1"/>
        <end position="25"/>
    </location>
</feature>
<evidence type="ECO:0000256" key="3">
    <source>
        <dbReference type="ARBA" id="ARBA00022692"/>
    </source>
</evidence>
<name>R7T5J1_CAPTE</name>
<dbReference type="HOGENOM" id="CLU_128526_1_1_1"/>
<sequence>MKMAPNSTDDPRRPIKVHRFKAPAGGGPAEDITHEYMNLLGMIFSMCGLMMKMKWCGWSALFCAFISFSNSRSSEDPKQILSAFMLSFSAIVMAYLHNPQPMSPPWS</sequence>
<gene>
    <name evidence="8" type="ORF">CAPTEDRAFT_166461</name>
</gene>
<evidence type="ECO:0000256" key="4">
    <source>
        <dbReference type="ARBA" id="ARBA00022989"/>
    </source>
</evidence>
<dbReference type="GO" id="GO:0045048">
    <property type="term" value="P:protein insertion into ER membrane"/>
    <property type="evidence" value="ECO:0007669"/>
    <property type="project" value="InterPro"/>
</dbReference>
<feature type="transmembrane region" description="Helical" evidence="7">
    <location>
        <begin position="43"/>
        <end position="68"/>
    </location>
</feature>